<dbReference type="InterPro" id="IPR001810">
    <property type="entry name" value="F-box_dom"/>
</dbReference>
<dbReference type="STRING" id="106549.A0A540MN09"/>
<evidence type="ECO:0000259" key="1">
    <source>
        <dbReference type="PROSITE" id="PS50181"/>
    </source>
</evidence>
<keyword evidence="3" id="KW-1185">Reference proteome</keyword>
<accession>A0A540MN09</accession>
<dbReference type="SMART" id="SM00256">
    <property type="entry name" value="FBOX"/>
    <property type="match status" value="1"/>
</dbReference>
<dbReference type="AlphaFoldDB" id="A0A540MN09"/>
<dbReference type="Pfam" id="PF24750">
    <property type="entry name" value="b-prop_At3g26010-like"/>
    <property type="match status" value="1"/>
</dbReference>
<organism evidence="2 3">
    <name type="scientific">Malus baccata</name>
    <name type="common">Siberian crab apple</name>
    <name type="synonym">Pyrus baccata</name>
    <dbReference type="NCBI Taxonomy" id="106549"/>
    <lineage>
        <taxon>Eukaryota</taxon>
        <taxon>Viridiplantae</taxon>
        <taxon>Streptophyta</taxon>
        <taxon>Embryophyta</taxon>
        <taxon>Tracheophyta</taxon>
        <taxon>Spermatophyta</taxon>
        <taxon>Magnoliopsida</taxon>
        <taxon>eudicotyledons</taxon>
        <taxon>Gunneridae</taxon>
        <taxon>Pentapetalae</taxon>
        <taxon>rosids</taxon>
        <taxon>fabids</taxon>
        <taxon>Rosales</taxon>
        <taxon>Rosaceae</taxon>
        <taxon>Amygdaloideae</taxon>
        <taxon>Maleae</taxon>
        <taxon>Malus</taxon>
    </lineage>
</organism>
<name>A0A540MN09_MALBA</name>
<dbReference type="InterPro" id="IPR056592">
    <property type="entry name" value="Beta-prop_At3g26010-like"/>
</dbReference>
<dbReference type="PROSITE" id="PS50181">
    <property type="entry name" value="FBOX"/>
    <property type="match status" value="1"/>
</dbReference>
<protein>
    <recommendedName>
        <fullName evidence="1">F-box domain-containing protein</fullName>
    </recommendedName>
</protein>
<reference evidence="2 3" key="1">
    <citation type="journal article" date="2019" name="G3 (Bethesda)">
        <title>Sequencing of a Wild Apple (Malus baccata) Genome Unravels the Differences Between Cultivated and Wild Apple Species Regarding Disease Resistance and Cold Tolerance.</title>
        <authorList>
            <person name="Chen X."/>
        </authorList>
    </citation>
    <scope>NUCLEOTIDE SEQUENCE [LARGE SCALE GENOMIC DNA]</scope>
    <source>
        <strain evidence="3">cv. Shandingzi</strain>
        <tissue evidence="2">Leaves</tissue>
    </source>
</reference>
<evidence type="ECO:0000313" key="3">
    <source>
        <dbReference type="Proteomes" id="UP000315295"/>
    </source>
</evidence>
<comment type="caution">
    <text evidence="2">The sequence shown here is derived from an EMBL/GenBank/DDBJ whole genome shotgun (WGS) entry which is preliminary data.</text>
</comment>
<dbReference type="InterPro" id="IPR036047">
    <property type="entry name" value="F-box-like_dom_sf"/>
</dbReference>
<dbReference type="InterPro" id="IPR055290">
    <property type="entry name" value="At3g26010-like"/>
</dbReference>
<sequence>MSIDDLPVSLLAEILFQLPCESVTRFKSVSKRWLALISDPSFVKLTRGTLFFQSEFQHETENFTMSVEHSGVKSRSFSSSFVPCYQEPIKTDDGGPVVVGTHNDLVLYCATRCQQREYDICNPHTKRWVGLPPAPQCQFAFVEVGFLCDTDYNKKEDDKRKHSSSIFNAYEYRYVVVRILHTLPCSTRKFEVEIFSSETGEWRKSVVSYSSGIKGYGASVFCGHSIAYNGMLYWAGYIGVVARMDPFNKNSTTSIGVGDITVDKFLFTAFDKRVDDHISTEHYRLGVWQGRLRMCHVFVPLVPRCPTKLILSIWELKEEEETAADGGEKWCLIERVSTDQMVSEDPPITKWLNSWKDWYVNVLGLDPNNEEIVYLHMLQLIVICNIRTRTLKIARRGAAPPWIECFPFELPCWPTPLTNLP</sequence>
<proteinExistence type="predicted"/>
<dbReference type="SUPFAM" id="SSF81383">
    <property type="entry name" value="F-box domain"/>
    <property type="match status" value="1"/>
</dbReference>
<gene>
    <name evidence="2" type="ORF">C1H46_014193</name>
</gene>
<dbReference type="CDD" id="cd22157">
    <property type="entry name" value="F-box_AtFBW1-like"/>
    <property type="match status" value="1"/>
</dbReference>
<dbReference type="Pfam" id="PF00646">
    <property type="entry name" value="F-box"/>
    <property type="match status" value="1"/>
</dbReference>
<feature type="domain" description="F-box" evidence="1">
    <location>
        <begin position="1"/>
        <end position="45"/>
    </location>
</feature>
<dbReference type="PANTHER" id="PTHR35546:SF130">
    <property type="entry name" value="EXPRESSED PROTEIN"/>
    <property type="match status" value="1"/>
</dbReference>
<dbReference type="PANTHER" id="PTHR35546">
    <property type="entry name" value="F-BOX PROTEIN INTERACTION DOMAIN PROTEIN-RELATED"/>
    <property type="match status" value="1"/>
</dbReference>
<dbReference type="Gene3D" id="1.20.1280.50">
    <property type="match status" value="1"/>
</dbReference>
<dbReference type="Proteomes" id="UP000315295">
    <property type="component" value="Unassembled WGS sequence"/>
</dbReference>
<evidence type="ECO:0000313" key="2">
    <source>
        <dbReference type="EMBL" id="TQE00181.1"/>
    </source>
</evidence>
<dbReference type="EMBL" id="VIEB01000220">
    <property type="protein sequence ID" value="TQE00181.1"/>
    <property type="molecule type" value="Genomic_DNA"/>
</dbReference>